<protein>
    <submittedName>
        <fullName evidence="1">Uncharacterized protein</fullName>
    </submittedName>
</protein>
<dbReference type="EMBL" id="ASHM01162389">
    <property type="protein sequence ID" value="PNX64164.1"/>
    <property type="molecule type" value="Genomic_DNA"/>
</dbReference>
<name>A0A2K3KCZ8_TRIPR</name>
<evidence type="ECO:0000313" key="2">
    <source>
        <dbReference type="Proteomes" id="UP000236291"/>
    </source>
</evidence>
<comment type="caution">
    <text evidence="1">The sequence shown here is derived from an EMBL/GenBank/DDBJ whole genome shotgun (WGS) entry which is preliminary data.</text>
</comment>
<proteinExistence type="predicted"/>
<organism evidence="1 2">
    <name type="scientific">Trifolium pratense</name>
    <name type="common">Red clover</name>
    <dbReference type="NCBI Taxonomy" id="57577"/>
    <lineage>
        <taxon>Eukaryota</taxon>
        <taxon>Viridiplantae</taxon>
        <taxon>Streptophyta</taxon>
        <taxon>Embryophyta</taxon>
        <taxon>Tracheophyta</taxon>
        <taxon>Spermatophyta</taxon>
        <taxon>Magnoliopsida</taxon>
        <taxon>eudicotyledons</taxon>
        <taxon>Gunneridae</taxon>
        <taxon>Pentapetalae</taxon>
        <taxon>rosids</taxon>
        <taxon>fabids</taxon>
        <taxon>Fabales</taxon>
        <taxon>Fabaceae</taxon>
        <taxon>Papilionoideae</taxon>
        <taxon>50 kb inversion clade</taxon>
        <taxon>NPAAA clade</taxon>
        <taxon>Hologalegina</taxon>
        <taxon>IRL clade</taxon>
        <taxon>Trifolieae</taxon>
        <taxon>Trifolium</taxon>
    </lineage>
</organism>
<sequence length="36" mass="4147">MRMKKSLEEMLHLQNQLNLKFQDGIGRHVASYDGTG</sequence>
<dbReference type="AlphaFoldDB" id="A0A2K3KCZ8"/>
<reference evidence="1 2" key="1">
    <citation type="journal article" date="2014" name="Am. J. Bot.">
        <title>Genome assembly and annotation for red clover (Trifolium pratense; Fabaceae).</title>
        <authorList>
            <person name="Istvanek J."/>
            <person name="Jaros M."/>
            <person name="Krenek A."/>
            <person name="Repkova J."/>
        </authorList>
    </citation>
    <scope>NUCLEOTIDE SEQUENCE [LARGE SCALE GENOMIC DNA]</scope>
    <source>
        <strain evidence="2">cv. Tatra</strain>
        <tissue evidence="1">Young leaves</tissue>
    </source>
</reference>
<evidence type="ECO:0000313" key="1">
    <source>
        <dbReference type="EMBL" id="PNX64164.1"/>
    </source>
</evidence>
<feature type="non-terminal residue" evidence="1">
    <location>
        <position position="36"/>
    </location>
</feature>
<dbReference type="Proteomes" id="UP000236291">
    <property type="component" value="Unassembled WGS sequence"/>
</dbReference>
<accession>A0A2K3KCZ8</accession>
<reference evidence="1 2" key="2">
    <citation type="journal article" date="2017" name="Front. Plant Sci.">
        <title>Gene Classification and Mining of Molecular Markers Useful in Red Clover (Trifolium pratense) Breeding.</title>
        <authorList>
            <person name="Istvanek J."/>
            <person name="Dluhosova J."/>
            <person name="Dluhos P."/>
            <person name="Patkova L."/>
            <person name="Nedelnik J."/>
            <person name="Repkova J."/>
        </authorList>
    </citation>
    <scope>NUCLEOTIDE SEQUENCE [LARGE SCALE GENOMIC DNA]</scope>
    <source>
        <strain evidence="2">cv. Tatra</strain>
        <tissue evidence="1">Young leaves</tissue>
    </source>
</reference>
<gene>
    <name evidence="1" type="ORF">L195_g061983</name>
</gene>